<proteinExistence type="predicted"/>
<evidence type="ECO:0000313" key="2">
    <source>
        <dbReference type="Proteomes" id="UP000198393"/>
    </source>
</evidence>
<dbReference type="InterPro" id="IPR012337">
    <property type="entry name" value="RNaseH-like_sf"/>
</dbReference>
<dbReference type="Gene3D" id="3.40.50.2300">
    <property type="match status" value="1"/>
</dbReference>
<reference evidence="1 2" key="1">
    <citation type="submission" date="2017-06" db="EMBL/GenBank/DDBJ databases">
        <authorList>
            <person name="Kim H.J."/>
            <person name="Triplett B.A."/>
        </authorList>
    </citation>
    <scope>NUCLEOTIDE SEQUENCE [LARGE SCALE GENOMIC DNA]</scope>
    <source>
        <strain evidence="1 2">DSM 19307</strain>
    </source>
</reference>
<dbReference type="EMBL" id="FZPD01000002">
    <property type="protein sequence ID" value="SNS73503.1"/>
    <property type="molecule type" value="Genomic_DNA"/>
</dbReference>
<dbReference type="InterPro" id="IPR036397">
    <property type="entry name" value="RNaseH_sf"/>
</dbReference>
<dbReference type="SUPFAM" id="SSF53098">
    <property type="entry name" value="Ribonuclease H-like"/>
    <property type="match status" value="1"/>
</dbReference>
<gene>
    <name evidence="1" type="ORF">SAMN05421640_1040</name>
</gene>
<dbReference type="AlphaFoldDB" id="A0A239GY79"/>
<name>A0A239GY79_EKHLU</name>
<sequence length="505" mass="57579">MKKDLIRIKEPQILFGFNQKIEDPRDGLTLFGPIENNIPYGIMNGVVGTKESLAKFQSFIESLQKPISNANTVTRPFFPGFEAVFRSKWNSKKVIFKEVTNEEIGKHLYNEDTHTRTYELVTLFTEKIIEAVENEDAKADVWFVIIPDQIYSYCRPNSSLPKELVEIKRKTKKSTAKKMLNTGMSSLFDIINEENEPFKHDAHFHHQLKARLLHRAIPTQILRESTIDWRNFTKSNGMFLRDFSKIEGHLAWSLSTAAFYKTGGRPWKLADIREGVCYIGLVYKKDERSGNTRNACCAAQMFLDSGDGTVFRGAVGPWYNDSTKEYHLNRAKAKELISIALETYIEKKGVPPKELFIHAKTRFNNEEWVGFSDAVPESTNLVGISINDRKPLKIFRPDSDFPMIRGLAYIQSERSGFLWTKGYVPRLQTSLSMEVPNPLFIEISKGESDIKVVLDDILALTKLNYNACIYGDGVPVTLRFADAIGEILTASPIENTPPLAFKYYI</sequence>
<evidence type="ECO:0000313" key="1">
    <source>
        <dbReference type="EMBL" id="SNS73503.1"/>
    </source>
</evidence>
<dbReference type="Gene3D" id="3.30.420.10">
    <property type="entry name" value="Ribonuclease H-like superfamily/Ribonuclease H"/>
    <property type="match status" value="1"/>
</dbReference>
<evidence type="ECO:0008006" key="3">
    <source>
        <dbReference type="Google" id="ProtNLM"/>
    </source>
</evidence>
<dbReference type="GO" id="GO:0003676">
    <property type="term" value="F:nucleic acid binding"/>
    <property type="evidence" value="ECO:0007669"/>
    <property type="project" value="InterPro"/>
</dbReference>
<protein>
    <recommendedName>
        <fullName evidence="3">Piwi domain-containing protein</fullName>
    </recommendedName>
</protein>
<keyword evidence="2" id="KW-1185">Reference proteome</keyword>
<dbReference type="RefSeq" id="WP_089355803.1">
    <property type="nucleotide sequence ID" value="NZ_FZPD01000002.1"/>
</dbReference>
<organism evidence="1 2">
    <name type="scientific">Ekhidna lutea</name>
    <dbReference type="NCBI Taxonomy" id="447679"/>
    <lineage>
        <taxon>Bacteria</taxon>
        <taxon>Pseudomonadati</taxon>
        <taxon>Bacteroidota</taxon>
        <taxon>Cytophagia</taxon>
        <taxon>Cytophagales</taxon>
        <taxon>Reichenbachiellaceae</taxon>
        <taxon>Ekhidna</taxon>
    </lineage>
</organism>
<accession>A0A239GY79</accession>
<dbReference type="OrthoDB" id="530017at2"/>
<dbReference type="CDD" id="cd04659">
    <property type="entry name" value="Piwi_piwi-like_ProArk"/>
    <property type="match status" value="1"/>
</dbReference>
<dbReference type="Proteomes" id="UP000198393">
    <property type="component" value="Unassembled WGS sequence"/>
</dbReference>